<sequence length="94" mass="11419">MLGPLNRFPYPRLYVAIQFNLCLCPLIKKKRRFFDLKLFRQHLRRQKTEEIEKEKREIFKSCAKEAPENWSVRTFLENIKIGENIDEIESSFKN</sequence>
<name>A0A1A8WFF0_PLAOA</name>
<accession>A0A1A8WFF0</accession>
<evidence type="ECO:0000313" key="1">
    <source>
        <dbReference type="EMBL" id="SBS91675.1"/>
    </source>
</evidence>
<organism evidence="1 2">
    <name type="scientific">Plasmodium ovale curtisi</name>
    <dbReference type="NCBI Taxonomy" id="864141"/>
    <lineage>
        <taxon>Eukaryota</taxon>
        <taxon>Sar</taxon>
        <taxon>Alveolata</taxon>
        <taxon>Apicomplexa</taxon>
        <taxon>Aconoidasida</taxon>
        <taxon>Haemosporida</taxon>
        <taxon>Plasmodiidae</taxon>
        <taxon>Plasmodium</taxon>
        <taxon>Plasmodium (Plasmodium)</taxon>
    </lineage>
</organism>
<dbReference type="Proteomes" id="UP000078560">
    <property type="component" value="Unassembled WGS sequence"/>
</dbReference>
<reference evidence="2" key="1">
    <citation type="submission" date="2016-05" db="EMBL/GenBank/DDBJ databases">
        <authorList>
            <person name="Naeem Raeece"/>
        </authorList>
    </citation>
    <scope>NUCLEOTIDE SEQUENCE [LARGE SCALE GENOMIC DNA]</scope>
</reference>
<dbReference type="AlphaFoldDB" id="A0A1A8WFF0"/>
<protein>
    <submittedName>
        <fullName evidence="1">Uncharacterized protein</fullName>
    </submittedName>
</protein>
<proteinExistence type="predicted"/>
<evidence type="ECO:0000313" key="2">
    <source>
        <dbReference type="Proteomes" id="UP000078560"/>
    </source>
</evidence>
<gene>
    <name evidence="1" type="ORF">POVCU2_0069200</name>
</gene>
<dbReference type="EMBL" id="FLQU01001149">
    <property type="protein sequence ID" value="SBS91675.1"/>
    <property type="molecule type" value="Genomic_DNA"/>
</dbReference>